<evidence type="ECO:0000313" key="3">
    <source>
        <dbReference type="EMBL" id="KAL0818833.1"/>
    </source>
</evidence>
<dbReference type="InterPro" id="IPR036875">
    <property type="entry name" value="Znf_CCHC_sf"/>
</dbReference>
<dbReference type="EMBL" id="JBEDNZ010000021">
    <property type="protein sequence ID" value="KAL0818833.1"/>
    <property type="molecule type" value="Genomic_DNA"/>
</dbReference>
<dbReference type="AlphaFoldDB" id="A0ABD0SG78"/>
<evidence type="ECO:0000259" key="2">
    <source>
        <dbReference type="SMART" id="SM00343"/>
    </source>
</evidence>
<sequence length="323" mass="36917">MSVGQMREFDVRSGNWSSYVERLEMYFIVNKVVDEFKLPTLISVMGEEGYDLLSTLASPQKPSVLTFKRAVELLSAHLQPKPSVLAERYKFRQRRQLNDESIADYVTELKKLSKYCEFNTTLDENLRDQLVCGLKSEVIRQRLFSEEGITYNRAIALALSLEAAERDASAVERPELTEGVHKLSLDECPKCGDKRHKAIDCVYKDYVCSWCHEIGHLRRMCPKKHAQTMHEFNQSKRSEPAESSGSYYNSRSRGGRMSAGRGAGRARGRRVAHGQRGAARGSQQRTPLHLLSEQDGEYDNEVHEDNSSENMYQMSLSNYKPYI</sequence>
<dbReference type="PANTHER" id="PTHR33198">
    <property type="entry name" value="ANK_REP_REGION DOMAIN-CONTAINING PROTEIN-RELATED"/>
    <property type="match status" value="1"/>
</dbReference>
<dbReference type="Proteomes" id="UP001549921">
    <property type="component" value="Unassembled WGS sequence"/>
</dbReference>
<feature type="domain" description="CCHC-type" evidence="2">
    <location>
        <begin position="187"/>
        <end position="203"/>
    </location>
</feature>
<evidence type="ECO:0000256" key="1">
    <source>
        <dbReference type="SAM" id="MobiDB-lite"/>
    </source>
</evidence>
<dbReference type="InterPro" id="IPR001878">
    <property type="entry name" value="Znf_CCHC"/>
</dbReference>
<feature type="compositionally biased region" description="Polar residues" evidence="1">
    <location>
        <begin position="308"/>
        <end position="323"/>
    </location>
</feature>
<proteinExistence type="predicted"/>
<feature type="compositionally biased region" description="Low complexity" evidence="1">
    <location>
        <begin position="243"/>
        <end position="260"/>
    </location>
</feature>
<reference evidence="3 4" key="1">
    <citation type="submission" date="2024-06" db="EMBL/GenBank/DDBJ databases">
        <title>A chromosome-level genome assembly of beet webworm, Loxostege sticticalis.</title>
        <authorList>
            <person name="Zhang Y."/>
        </authorList>
    </citation>
    <scope>NUCLEOTIDE SEQUENCE [LARGE SCALE GENOMIC DNA]</scope>
    <source>
        <strain evidence="3">AQ028</strain>
        <tissue evidence="3">Male pupae</tissue>
    </source>
</reference>
<gene>
    <name evidence="3" type="ORF">ABMA28_008153</name>
</gene>
<organism evidence="3 4">
    <name type="scientific">Loxostege sticticalis</name>
    <name type="common">Beet webworm moth</name>
    <dbReference type="NCBI Taxonomy" id="481309"/>
    <lineage>
        <taxon>Eukaryota</taxon>
        <taxon>Metazoa</taxon>
        <taxon>Ecdysozoa</taxon>
        <taxon>Arthropoda</taxon>
        <taxon>Hexapoda</taxon>
        <taxon>Insecta</taxon>
        <taxon>Pterygota</taxon>
        <taxon>Neoptera</taxon>
        <taxon>Endopterygota</taxon>
        <taxon>Lepidoptera</taxon>
        <taxon>Glossata</taxon>
        <taxon>Ditrysia</taxon>
        <taxon>Pyraloidea</taxon>
        <taxon>Crambidae</taxon>
        <taxon>Pyraustinae</taxon>
        <taxon>Loxostege</taxon>
    </lineage>
</organism>
<evidence type="ECO:0000313" key="4">
    <source>
        <dbReference type="Proteomes" id="UP001549921"/>
    </source>
</evidence>
<name>A0ABD0SG78_LOXSC</name>
<comment type="caution">
    <text evidence="3">The sequence shown here is derived from an EMBL/GenBank/DDBJ whole genome shotgun (WGS) entry which is preliminary data.</text>
</comment>
<feature type="compositionally biased region" description="Basic residues" evidence="1">
    <location>
        <begin position="264"/>
        <end position="273"/>
    </location>
</feature>
<protein>
    <recommendedName>
        <fullName evidence="2">CCHC-type domain-containing protein</fullName>
    </recommendedName>
</protein>
<dbReference type="PANTHER" id="PTHR33198:SF19">
    <property type="entry name" value="CCHC-TYPE DOMAIN-CONTAINING PROTEIN"/>
    <property type="match status" value="1"/>
</dbReference>
<dbReference type="Gene3D" id="4.10.60.10">
    <property type="entry name" value="Zinc finger, CCHC-type"/>
    <property type="match status" value="1"/>
</dbReference>
<accession>A0ABD0SG78</accession>
<feature type="domain" description="CCHC-type" evidence="2">
    <location>
        <begin position="207"/>
        <end position="223"/>
    </location>
</feature>
<feature type="region of interest" description="Disordered" evidence="1">
    <location>
        <begin position="231"/>
        <end position="323"/>
    </location>
</feature>
<dbReference type="SMART" id="SM00343">
    <property type="entry name" value="ZnF_C2HC"/>
    <property type="match status" value="2"/>
</dbReference>
<dbReference type="SUPFAM" id="SSF57756">
    <property type="entry name" value="Retrovirus zinc finger-like domains"/>
    <property type="match status" value="1"/>
</dbReference>